<feature type="transmembrane region" description="Helical" evidence="8">
    <location>
        <begin position="16"/>
        <end position="34"/>
    </location>
</feature>
<protein>
    <recommendedName>
        <fullName evidence="10">Prenyltransferase</fullName>
    </recommendedName>
</protein>
<dbReference type="PANTHER" id="PTHR11048">
    <property type="entry name" value="PRENYLTRANSFERASES"/>
    <property type="match status" value="1"/>
</dbReference>
<dbReference type="NCBIfam" id="NF009511">
    <property type="entry name" value="PRK12871.1"/>
    <property type="match status" value="1"/>
</dbReference>
<proteinExistence type="inferred from homology"/>
<evidence type="ECO:0000256" key="2">
    <source>
        <dbReference type="ARBA" id="ARBA00004141"/>
    </source>
</evidence>
<comment type="similarity">
    <text evidence="3">Belongs to the UbiA prenyltransferase family.</text>
</comment>
<dbReference type="Pfam" id="PF01040">
    <property type="entry name" value="UbiA"/>
    <property type="match status" value="1"/>
</dbReference>
<feature type="transmembrane region" description="Helical" evidence="8">
    <location>
        <begin position="125"/>
        <end position="141"/>
    </location>
</feature>
<evidence type="ECO:0008006" key="10">
    <source>
        <dbReference type="Google" id="ProtNLM"/>
    </source>
</evidence>
<comment type="subcellular location">
    <subcellularLocation>
        <location evidence="2">Membrane</location>
        <topology evidence="2">Multi-pass membrane protein</topology>
    </subcellularLocation>
</comment>
<evidence type="ECO:0000256" key="6">
    <source>
        <dbReference type="ARBA" id="ARBA00022989"/>
    </source>
</evidence>
<dbReference type="Gene3D" id="1.10.357.140">
    <property type="entry name" value="UbiA prenyltransferase"/>
    <property type="match status" value="1"/>
</dbReference>
<evidence type="ECO:0000256" key="8">
    <source>
        <dbReference type="SAM" id="Phobius"/>
    </source>
</evidence>
<dbReference type="AlphaFoldDB" id="X1G1K4"/>
<evidence type="ECO:0000256" key="5">
    <source>
        <dbReference type="ARBA" id="ARBA00022692"/>
    </source>
</evidence>
<sequence length="197" mass="22738">MSVKEKTKAYIDLTRAHFAPVWPMLFVSGLMLAFRNGGVFSWELLILAIFIGLFGFEAGMVLNDIVDHNIDKKDTEDTLTNYWRPFKERPIPSGKVSFKEAILVFTVLVVITVILILFVPYPNLIYIYIIMAYGYSMEIFYQMVKRKQKFPIAQILGRTDLLLFPIAGYLLFGQFNITIVYYLLFLYPWALAHLGAN</sequence>
<reference evidence="9" key="1">
    <citation type="journal article" date="2014" name="Front. Microbiol.">
        <title>High frequency of phylogenetically diverse reductive dehalogenase-homologous genes in deep subseafloor sedimentary metagenomes.</title>
        <authorList>
            <person name="Kawai M."/>
            <person name="Futagami T."/>
            <person name="Toyoda A."/>
            <person name="Takaki Y."/>
            <person name="Nishi S."/>
            <person name="Hori S."/>
            <person name="Arai W."/>
            <person name="Tsubouchi T."/>
            <person name="Morono Y."/>
            <person name="Uchiyama I."/>
            <person name="Ito T."/>
            <person name="Fujiyama A."/>
            <person name="Inagaki F."/>
            <person name="Takami H."/>
        </authorList>
    </citation>
    <scope>NUCLEOTIDE SEQUENCE</scope>
    <source>
        <strain evidence="9">Expedition CK06-06</strain>
    </source>
</reference>
<feature type="transmembrane region" description="Helical" evidence="8">
    <location>
        <begin position="101"/>
        <end position="119"/>
    </location>
</feature>
<keyword evidence="5 8" id="KW-0812">Transmembrane</keyword>
<evidence type="ECO:0000256" key="3">
    <source>
        <dbReference type="ARBA" id="ARBA00005985"/>
    </source>
</evidence>
<keyword evidence="7 8" id="KW-0472">Membrane</keyword>
<evidence type="ECO:0000256" key="1">
    <source>
        <dbReference type="ARBA" id="ARBA00001946"/>
    </source>
</evidence>
<feature type="transmembrane region" description="Helical" evidence="8">
    <location>
        <begin position="40"/>
        <end position="62"/>
    </location>
</feature>
<dbReference type="InterPro" id="IPR044878">
    <property type="entry name" value="UbiA_sf"/>
</dbReference>
<evidence type="ECO:0000313" key="9">
    <source>
        <dbReference type="EMBL" id="GAH26913.1"/>
    </source>
</evidence>
<gene>
    <name evidence="9" type="ORF">S03H2_09853</name>
</gene>
<dbReference type="InterPro" id="IPR039653">
    <property type="entry name" value="Prenyltransferase"/>
</dbReference>
<dbReference type="PANTHER" id="PTHR11048:SF28">
    <property type="entry name" value="4-HYDROXYBENZOATE POLYPRENYLTRANSFERASE, MITOCHONDRIAL"/>
    <property type="match status" value="1"/>
</dbReference>
<evidence type="ECO:0000256" key="4">
    <source>
        <dbReference type="ARBA" id="ARBA00022679"/>
    </source>
</evidence>
<organism evidence="9">
    <name type="scientific">marine sediment metagenome</name>
    <dbReference type="NCBI Taxonomy" id="412755"/>
    <lineage>
        <taxon>unclassified sequences</taxon>
        <taxon>metagenomes</taxon>
        <taxon>ecological metagenomes</taxon>
    </lineage>
</organism>
<accession>X1G1K4</accession>
<dbReference type="InterPro" id="IPR000537">
    <property type="entry name" value="UbiA_prenyltransferase"/>
</dbReference>
<comment type="cofactor">
    <cofactor evidence="1">
        <name>Mg(2+)</name>
        <dbReference type="ChEBI" id="CHEBI:18420"/>
    </cofactor>
</comment>
<name>X1G1K4_9ZZZZ</name>
<dbReference type="GO" id="GO:0005886">
    <property type="term" value="C:plasma membrane"/>
    <property type="evidence" value="ECO:0007669"/>
    <property type="project" value="TreeGrafter"/>
</dbReference>
<comment type="caution">
    <text evidence="9">The sequence shown here is derived from an EMBL/GenBank/DDBJ whole genome shotgun (WGS) entry which is preliminary data.</text>
</comment>
<keyword evidence="4" id="KW-0808">Transferase</keyword>
<keyword evidence="6 8" id="KW-1133">Transmembrane helix</keyword>
<dbReference type="GO" id="GO:0016765">
    <property type="term" value="F:transferase activity, transferring alkyl or aryl (other than methyl) groups"/>
    <property type="evidence" value="ECO:0007669"/>
    <property type="project" value="InterPro"/>
</dbReference>
<evidence type="ECO:0000256" key="7">
    <source>
        <dbReference type="ARBA" id="ARBA00023136"/>
    </source>
</evidence>
<feature type="transmembrane region" description="Helical" evidence="8">
    <location>
        <begin position="161"/>
        <end position="184"/>
    </location>
</feature>
<dbReference type="EMBL" id="BARU01005113">
    <property type="protein sequence ID" value="GAH26913.1"/>
    <property type="molecule type" value="Genomic_DNA"/>
</dbReference>